<organism evidence="1 2">
    <name type="scientific">Mycena chlorophos</name>
    <name type="common">Agaric fungus</name>
    <name type="synonym">Agaricus chlorophos</name>
    <dbReference type="NCBI Taxonomy" id="658473"/>
    <lineage>
        <taxon>Eukaryota</taxon>
        <taxon>Fungi</taxon>
        <taxon>Dikarya</taxon>
        <taxon>Basidiomycota</taxon>
        <taxon>Agaricomycotina</taxon>
        <taxon>Agaricomycetes</taxon>
        <taxon>Agaricomycetidae</taxon>
        <taxon>Agaricales</taxon>
        <taxon>Marasmiineae</taxon>
        <taxon>Mycenaceae</taxon>
        <taxon>Mycena</taxon>
    </lineage>
</organism>
<reference evidence="1" key="1">
    <citation type="submission" date="2014-09" db="EMBL/GenBank/DDBJ databases">
        <title>Genome sequence of the luminous mushroom Mycena chlorophos for searching fungal bioluminescence genes.</title>
        <authorList>
            <person name="Tanaka Y."/>
            <person name="Kasuga D."/>
            <person name="Oba Y."/>
            <person name="Hase S."/>
            <person name="Sato K."/>
            <person name="Oba Y."/>
            <person name="Sakakibara Y."/>
        </authorList>
    </citation>
    <scope>NUCLEOTIDE SEQUENCE</scope>
</reference>
<protein>
    <recommendedName>
        <fullName evidence="3">F-box domain-containing protein</fullName>
    </recommendedName>
</protein>
<evidence type="ECO:0000313" key="1">
    <source>
        <dbReference type="EMBL" id="GAT52859.1"/>
    </source>
</evidence>
<dbReference type="InterPro" id="IPR036047">
    <property type="entry name" value="F-box-like_dom_sf"/>
</dbReference>
<keyword evidence="2" id="KW-1185">Reference proteome</keyword>
<dbReference type="EMBL" id="DF847977">
    <property type="protein sequence ID" value="GAT52859.1"/>
    <property type="molecule type" value="Genomic_DNA"/>
</dbReference>
<sequence>MDDLPVELIALVVSFASGQDLKALCLVSSRFTEHCQRRLYASITISTLDPENGAERICLFSQYPHLGGYVQNCSLVLYSGPDEWDPVVFLAALRQLTNVRRVVVRNVMWSSLAETRRAALLELLERVVRRASGELTLDCVYGLPINVFNYYIAGRATRLVLGQVEIVEGEPSVSAAPDEIVAAPSLKMLVLPKDRFDDVNVSASRLAPYLGCLETLEVVVDGEDRLHLLEDVARCAASTVRHLTVEVPVYVKRNDLGSYTLGPISLPSLDTLRYGFVVLDRRSNSSRLSTVYVHQLQVILRTLPSFTTPRLRLIHIQIDMAVGAEAPAPLNPVTVEYVLSPGLAELSLAETMRVALLELLEWALRHGELALEVIEGLPIDVFDYIARRATHLVLREVSIIEGDSESSASAVTDETGAAPSLKTLVLPRDRYGRLDVPASRLAPYLGSLE</sequence>
<gene>
    <name evidence="1" type="ORF">MCHLO_09870</name>
</gene>
<evidence type="ECO:0000313" key="2">
    <source>
        <dbReference type="Proteomes" id="UP000815677"/>
    </source>
</evidence>
<accession>A0ABQ0LP42</accession>
<dbReference type="SUPFAM" id="SSF81383">
    <property type="entry name" value="F-box domain"/>
    <property type="match status" value="1"/>
</dbReference>
<feature type="non-terminal residue" evidence="1">
    <location>
        <position position="449"/>
    </location>
</feature>
<dbReference type="Proteomes" id="UP000815677">
    <property type="component" value="Unassembled WGS sequence"/>
</dbReference>
<name>A0ABQ0LP42_MYCCL</name>
<evidence type="ECO:0008006" key="3">
    <source>
        <dbReference type="Google" id="ProtNLM"/>
    </source>
</evidence>
<proteinExistence type="predicted"/>